<dbReference type="CDD" id="cd02696">
    <property type="entry name" value="MurNAc-LAA"/>
    <property type="match status" value="1"/>
</dbReference>
<dbReference type="SMART" id="SM00257">
    <property type="entry name" value="LysM"/>
    <property type="match status" value="1"/>
</dbReference>
<keyword evidence="3" id="KW-0574">Periplasm</keyword>
<dbReference type="Gene3D" id="3.10.350.10">
    <property type="entry name" value="LysM domain"/>
    <property type="match status" value="1"/>
</dbReference>
<dbReference type="InterPro" id="IPR050695">
    <property type="entry name" value="N-acetylmuramoyl_amidase_3"/>
</dbReference>
<dbReference type="InterPro" id="IPR018392">
    <property type="entry name" value="LysM"/>
</dbReference>
<dbReference type="GO" id="GO:0008745">
    <property type="term" value="F:N-acetylmuramoyl-L-alanine amidase activity"/>
    <property type="evidence" value="ECO:0007669"/>
    <property type="project" value="InterPro"/>
</dbReference>
<keyword evidence="4" id="KW-0378">Hydrolase</keyword>
<proteinExistence type="predicted"/>
<gene>
    <name evidence="7" type="ORF">METZ01_LOCUS33274</name>
</gene>
<evidence type="ECO:0000313" key="7">
    <source>
        <dbReference type="EMBL" id="SUZ80420.1"/>
    </source>
</evidence>
<reference evidence="7" key="1">
    <citation type="submission" date="2018-05" db="EMBL/GenBank/DDBJ databases">
        <authorList>
            <person name="Lanie J.A."/>
            <person name="Ng W.-L."/>
            <person name="Kazmierczak K.M."/>
            <person name="Andrzejewski T.M."/>
            <person name="Davidsen T.M."/>
            <person name="Wayne K.J."/>
            <person name="Tettelin H."/>
            <person name="Glass J.I."/>
            <person name="Rusch D."/>
            <person name="Podicherti R."/>
            <person name="Tsui H.-C.T."/>
            <person name="Winkler M.E."/>
        </authorList>
    </citation>
    <scope>NUCLEOTIDE SEQUENCE</scope>
</reference>
<dbReference type="SMART" id="SM00646">
    <property type="entry name" value="Ami_3"/>
    <property type="match status" value="1"/>
</dbReference>
<name>A0A381QN13_9ZZZZ</name>
<dbReference type="Gene3D" id="2.60.40.3500">
    <property type="match status" value="1"/>
</dbReference>
<dbReference type="AlphaFoldDB" id="A0A381QN13"/>
<evidence type="ECO:0000259" key="6">
    <source>
        <dbReference type="PROSITE" id="PS51782"/>
    </source>
</evidence>
<accession>A0A381QN13</accession>
<dbReference type="GO" id="GO:0030288">
    <property type="term" value="C:outer membrane-bounded periplasmic space"/>
    <property type="evidence" value="ECO:0007669"/>
    <property type="project" value="TreeGrafter"/>
</dbReference>
<dbReference type="Gene3D" id="3.40.630.40">
    <property type="entry name" value="Zn-dependent exopeptidases"/>
    <property type="match status" value="1"/>
</dbReference>
<comment type="subcellular location">
    <subcellularLocation>
        <location evidence="1">Periplasm</location>
    </subcellularLocation>
</comment>
<dbReference type="SUPFAM" id="SSF54106">
    <property type="entry name" value="LysM domain"/>
    <property type="match status" value="1"/>
</dbReference>
<dbReference type="EMBL" id="UINC01001427">
    <property type="protein sequence ID" value="SUZ80420.1"/>
    <property type="molecule type" value="Genomic_DNA"/>
</dbReference>
<keyword evidence="5" id="KW-0961">Cell wall biogenesis/degradation</keyword>
<protein>
    <recommendedName>
        <fullName evidence="6">LysM domain-containing protein</fullName>
    </recommendedName>
</protein>
<dbReference type="Pfam" id="PF11741">
    <property type="entry name" value="AMIN"/>
    <property type="match status" value="1"/>
</dbReference>
<dbReference type="PROSITE" id="PS51782">
    <property type="entry name" value="LYSM"/>
    <property type="match status" value="1"/>
</dbReference>
<organism evidence="7">
    <name type="scientific">marine metagenome</name>
    <dbReference type="NCBI Taxonomy" id="408172"/>
    <lineage>
        <taxon>unclassified sequences</taxon>
        <taxon>metagenomes</taxon>
        <taxon>ecological metagenomes</taxon>
    </lineage>
</organism>
<dbReference type="InterPro" id="IPR036779">
    <property type="entry name" value="LysM_dom_sf"/>
</dbReference>
<sequence length="463" mass="51841">MSYFYNVTSKDLSIGGIYSSMLRERLTFALILCSLSVAIQGQTTLENIRIGSNQDQTRLVLDLSNKEIYNSFFLRNPNRLVVDLNNTHLSQSFQKKSLSKGLIRNVRTGIRPKEGLRVVLDIEDISKSKVFLTNKDNQVGHSLVIDLFKNNITQTKNSDADKNENEVEVLRYITIVIDPGHGGHDPGAIGRNKTKEKNVALSVGRHLFSRINRERGMRAILVRNNDKYVNHRDRMEVARQNNADLFISIHADAVNDRRAKGASVYAVSLKGASDEAAKRLEQRENASDLVGGISLSDKDDDLASVLMDLSKNAVISVSLDIGQRVLNQLAKVGAIHRSKTQQAGFLVLKSPDIPSILVEMAYISNPNEEKKLNSKNYQLKLTKAIHSGIKDYFYQNPPRGTLIAQDIMSPNRELKHVIIRGDTLSEIAQYYNVSMPSIRSVNKMKNNNIRIGQVLKIPLSYGT</sequence>
<dbReference type="GO" id="GO:0009253">
    <property type="term" value="P:peptidoglycan catabolic process"/>
    <property type="evidence" value="ECO:0007669"/>
    <property type="project" value="InterPro"/>
</dbReference>
<evidence type="ECO:0000256" key="2">
    <source>
        <dbReference type="ARBA" id="ARBA00022729"/>
    </source>
</evidence>
<dbReference type="InterPro" id="IPR021731">
    <property type="entry name" value="AMIN_dom"/>
</dbReference>
<feature type="domain" description="LysM" evidence="6">
    <location>
        <begin position="414"/>
        <end position="457"/>
    </location>
</feature>
<dbReference type="CDD" id="cd00118">
    <property type="entry name" value="LysM"/>
    <property type="match status" value="1"/>
</dbReference>
<dbReference type="Pfam" id="PF01520">
    <property type="entry name" value="Amidase_3"/>
    <property type="match status" value="1"/>
</dbReference>
<evidence type="ECO:0000256" key="5">
    <source>
        <dbReference type="ARBA" id="ARBA00023316"/>
    </source>
</evidence>
<dbReference type="GO" id="GO:0071555">
    <property type="term" value="P:cell wall organization"/>
    <property type="evidence" value="ECO:0007669"/>
    <property type="project" value="UniProtKB-KW"/>
</dbReference>
<dbReference type="Pfam" id="PF01476">
    <property type="entry name" value="LysM"/>
    <property type="match status" value="1"/>
</dbReference>
<dbReference type="PANTHER" id="PTHR30404:SF0">
    <property type="entry name" value="N-ACETYLMURAMOYL-L-ALANINE AMIDASE AMIC"/>
    <property type="match status" value="1"/>
</dbReference>
<evidence type="ECO:0000256" key="4">
    <source>
        <dbReference type="ARBA" id="ARBA00022801"/>
    </source>
</evidence>
<dbReference type="FunFam" id="3.40.630.40:FF:000001">
    <property type="entry name" value="N-acetylmuramoyl-L-alanine amidase"/>
    <property type="match status" value="1"/>
</dbReference>
<evidence type="ECO:0000256" key="3">
    <source>
        <dbReference type="ARBA" id="ARBA00022764"/>
    </source>
</evidence>
<dbReference type="PANTHER" id="PTHR30404">
    <property type="entry name" value="N-ACETYLMURAMOYL-L-ALANINE AMIDASE"/>
    <property type="match status" value="1"/>
</dbReference>
<dbReference type="InterPro" id="IPR002508">
    <property type="entry name" value="MurNAc-LAA_cat"/>
</dbReference>
<evidence type="ECO:0000256" key="1">
    <source>
        <dbReference type="ARBA" id="ARBA00004418"/>
    </source>
</evidence>
<dbReference type="SUPFAM" id="SSF53187">
    <property type="entry name" value="Zn-dependent exopeptidases"/>
    <property type="match status" value="1"/>
</dbReference>
<keyword evidence="2" id="KW-0732">Signal</keyword>